<evidence type="ECO:0000256" key="2">
    <source>
        <dbReference type="SAM" id="MobiDB-lite"/>
    </source>
</evidence>
<dbReference type="GO" id="GO:0005694">
    <property type="term" value="C:chromosome"/>
    <property type="evidence" value="ECO:0007669"/>
    <property type="project" value="TreeGrafter"/>
</dbReference>
<dbReference type="Gene3D" id="1.10.10.2830">
    <property type="match status" value="1"/>
</dbReference>
<dbReference type="SUPFAM" id="SSF110849">
    <property type="entry name" value="ParB/Sulfiredoxin"/>
    <property type="match status" value="1"/>
</dbReference>
<protein>
    <submittedName>
        <fullName evidence="4">ParB family chromosome partitioning protein</fullName>
    </submittedName>
</protein>
<dbReference type="InterPro" id="IPR004437">
    <property type="entry name" value="ParB/RepB/Spo0J"/>
</dbReference>
<dbReference type="NCBIfam" id="TIGR00180">
    <property type="entry name" value="parB_part"/>
    <property type="match status" value="1"/>
</dbReference>
<feature type="domain" description="ParB-like N-terminal" evidence="3">
    <location>
        <begin position="3"/>
        <end position="99"/>
    </location>
</feature>
<feature type="region of interest" description="Disordered" evidence="2">
    <location>
        <begin position="385"/>
        <end position="437"/>
    </location>
</feature>
<dbReference type="SUPFAM" id="SSF109709">
    <property type="entry name" value="KorB DNA-binding domain-like"/>
    <property type="match status" value="1"/>
</dbReference>
<dbReference type="PANTHER" id="PTHR33375:SF7">
    <property type="entry name" value="CHROMOSOME 2-PARTITIONING PROTEIN PARB-RELATED"/>
    <property type="match status" value="1"/>
</dbReference>
<name>A0A7X5V3P0_9SPHN</name>
<dbReference type="Gene3D" id="3.90.1530.30">
    <property type="match status" value="1"/>
</dbReference>
<gene>
    <name evidence="4" type="ORF">FHR20_004320</name>
</gene>
<dbReference type="Pfam" id="PF02195">
    <property type="entry name" value="ParB_N"/>
    <property type="match status" value="1"/>
</dbReference>
<dbReference type="AlphaFoldDB" id="A0A7X5V3P0"/>
<dbReference type="InterPro" id="IPR041468">
    <property type="entry name" value="HTH_ParB/Spo0J"/>
</dbReference>
<evidence type="ECO:0000256" key="1">
    <source>
        <dbReference type="ARBA" id="ARBA00006295"/>
    </source>
</evidence>
<dbReference type="CDD" id="cd16406">
    <property type="entry name" value="ParB_N_like"/>
    <property type="match status" value="1"/>
</dbReference>
<keyword evidence="5" id="KW-1185">Reference proteome</keyword>
<evidence type="ECO:0000313" key="4">
    <source>
        <dbReference type="EMBL" id="NIJ67338.1"/>
    </source>
</evidence>
<dbReference type="Pfam" id="PF17762">
    <property type="entry name" value="HTH_ParB"/>
    <property type="match status" value="1"/>
</dbReference>
<comment type="caution">
    <text evidence="4">The sequence shown here is derived from an EMBL/GenBank/DDBJ whole genome shotgun (WGS) entry which is preliminary data.</text>
</comment>
<dbReference type="Proteomes" id="UP000564677">
    <property type="component" value="Unassembled WGS sequence"/>
</dbReference>
<feature type="compositionally biased region" description="Basic and acidic residues" evidence="2">
    <location>
        <begin position="387"/>
        <end position="410"/>
    </location>
</feature>
<comment type="similarity">
    <text evidence="1">Belongs to the ParB family.</text>
</comment>
<dbReference type="RefSeq" id="WP_167301462.1">
    <property type="nucleotide sequence ID" value="NZ_JAASQV010000006.1"/>
</dbReference>
<dbReference type="InterPro" id="IPR050336">
    <property type="entry name" value="Chromosome_partition/occlusion"/>
</dbReference>
<sequence>MIQTVKLSKLRLSPINVRTAPDEQLQIGPMAASIEAKGVLQNLLVTPAKKPRGTYEVFDGGRRWRALRLLAERGTISEADYDVPVMVLTGEDAELSETSTATNFHQLKMTPAEECRAFQHFIGKSGDIDAVAKRFGVTRRFVEGRLRLASLAEPIFEALSKGEITLDIAKAYASTENREKQLLVWNTYKHSEVTADTIRRVIENETLKASDPIAMLVGEPRYRTAGGKIDGDLFTDGNDRWVNPEIAHRLAGEIMEAEARRIGEETGLAWIRPIASNYTHNAAHGLYRVILQPPELTASQSARLAEIAERRGALEAEMQDADLSEEAVKVLDQEDDRLIAEAEAIENRPPVLPDELKVHVGAFLVLTPQGEMRLDSQYYSEQQILIEKPREPVTGEDDTARDGEAGREESPTGGFRVADRGSAQPDRRPEAVAPGGKPLSGRLYDELAIQRRDILASCLLAQPALALDFALFVMIDARMCSSGGATDSAVKYGTTIRAMGPQDPMVGDMPSSRARAYLAEAHDGLDAAWTEHDSEVDRFEGFRALDDDSKANWLAYIVALSLEAKPGPSNAQVPLHNRIATILEVDVAGWWRPTSENFFDRVNKGTILSLLHDVGGPALTARHASLKKTEISESCQKLFAGESIVEPEVKQAALAWVPNAMRFLDDANATVIDPADDGDAEDPSNDAERGSQAEGGELFEPVEA</sequence>
<dbReference type="PANTHER" id="PTHR33375">
    <property type="entry name" value="CHROMOSOME-PARTITIONING PROTEIN PARB-RELATED"/>
    <property type="match status" value="1"/>
</dbReference>
<dbReference type="InterPro" id="IPR036086">
    <property type="entry name" value="ParB/Sulfiredoxin_sf"/>
</dbReference>
<dbReference type="GO" id="GO:0003677">
    <property type="term" value="F:DNA binding"/>
    <property type="evidence" value="ECO:0007669"/>
    <property type="project" value="InterPro"/>
</dbReference>
<feature type="region of interest" description="Disordered" evidence="2">
    <location>
        <begin position="671"/>
        <end position="704"/>
    </location>
</feature>
<dbReference type="InterPro" id="IPR003115">
    <property type="entry name" value="ParB_N"/>
</dbReference>
<organism evidence="4 5">
    <name type="scientific">Sphingomonas leidyi</name>
    <dbReference type="NCBI Taxonomy" id="68569"/>
    <lineage>
        <taxon>Bacteria</taxon>
        <taxon>Pseudomonadati</taxon>
        <taxon>Pseudomonadota</taxon>
        <taxon>Alphaproteobacteria</taxon>
        <taxon>Sphingomonadales</taxon>
        <taxon>Sphingomonadaceae</taxon>
        <taxon>Sphingomonas</taxon>
    </lineage>
</organism>
<dbReference type="EMBL" id="JAASQV010000006">
    <property type="protein sequence ID" value="NIJ67338.1"/>
    <property type="molecule type" value="Genomic_DNA"/>
</dbReference>
<proteinExistence type="inferred from homology"/>
<dbReference type="GO" id="GO:0007059">
    <property type="term" value="P:chromosome segregation"/>
    <property type="evidence" value="ECO:0007669"/>
    <property type="project" value="TreeGrafter"/>
</dbReference>
<dbReference type="SMART" id="SM00470">
    <property type="entry name" value="ParB"/>
    <property type="match status" value="1"/>
</dbReference>
<feature type="compositionally biased region" description="Acidic residues" evidence="2">
    <location>
        <begin position="674"/>
        <end position="685"/>
    </location>
</feature>
<evidence type="ECO:0000259" key="3">
    <source>
        <dbReference type="SMART" id="SM00470"/>
    </source>
</evidence>
<evidence type="ECO:0000313" key="5">
    <source>
        <dbReference type="Proteomes" id="UP000564677"/>
    </source>
</evidence>
<accession>A0A7X5V3P0</accession>
<reference evidence="4 5" key="1">
    <citation type="submission" date="2020-03" db="EMBL/GenBank/DDBJ databases">
        <title>Genomic Encyclopedia of Type Strains, Phase IV (KMG-IV): sequencing the most valuable type-strain genomes for metagenomic binning, comparative biology and taxonomic classification.</title>
        <authorList>
            <person name="Goeker M."/>
        </authorList>
    </citation>
    <scope>NUCLEOTIDE SEQUENCE [LARGE SCALE GENOMIC DNA]</scope>
    <source>
        <strain evidence="4 5">DSM 4733</strain>
    </source>
</reference>